<evidence type="ECO:0000313" key="2">
    <source>
        <dbReference type="Proteomes" id="UP000828390"/>
    </source>
</evidence>
<keyword evidence="2" id="KW-1185">Reference proteome</keyword>
<sequence>MSPIDHGRVVRAVEGQVGMARKRGKLWFIAKVRRYSHHILSDEFIKRVLTEPQRCEGIPGSSFTLRQGPNCTRLPCIASGVGIVSMLITRNH</sequence>
<reference evidence="1" key="1">
    <citation type="journal article" date="2019" name="bioRxiv">
        <title>The Genome of the Zebra Mussel, Dreissena polymorpha: A Resource for Invasive Species Research.</title>
        <authorList>
            <person name="McCartney M.A."/>
            <person name="Auch B."/>
            <person name="Kono T."/>
            <person name="Mallez S."/>
            <person name="Zhang Y."/>
            <person name="Obille A."/>
            <person name="Becker A."/>
            <person name="Abrahante J.E."/>
            <person name="Garbe J."/>
            <person name="Badalamenti J.P."/>
            <person name="Herman A."/>
            <person name="Mangelson H."/>
            <person name="Liachko I."/>
            <person name="Sullivan S."/>
            <person name="Sone E.D."/>
            <person name="Koren S."/>
            <person name="Silverstein K.A.T."/>
            <person name="Beckman K.B."/>
            <person name="Gohl D.M."/>
        </authorList>
    </citation>
    <scope>NUCLEOTIDE SEQUENCE</scope>
    <source>
        <strain evidence="1">Duluth1</strain>
        <tissue evidence="1">Whole animal</tissue>
    </source>
</reference>
<reference evidence="1" key="2">
    <citation type="submission" date="2020-11" db="EMBL/GenBank/DDBJ databases">
        <authorList>
            <person name="McCartney M.A."/>
            <person name="Auch B."/>
            <person name="Kono T."/>
            <person name="Mallez S."/>
            <person name="Becker A."/>
            <person name="Gohl D.M."/>
            <person name="Silverstein K.A.T."/>
            <person name="Koren S."/>
            <person name="Bechman K.B."/>
            <person name="Herman A."/>
            <person name="Abrahante J.E."/>
            <person name="Garbe J."/>
        </authorList>
    </citation>
    <scope>NUCLEOTIDE SEQUENCE</scope>
    <source>
        <strain evidence="1">Duluth1</strain>
        <tissue evidence="1">Whole animal</tissue>
    </source>
</reference>
<comment type="caution">
    <text evidence="1">The sequence shown here is derived from an EMBL/GenBank/DDBJ whole genome shotgun (WGS) entry which is preliminary data.</text>
</comment>
<dbReference type="AlphaFoldDB" id="A0A9D4R0F7"/>
<organism evidence="1 2">
    <name type="scientific">Dreissena polymorpha</name>
    <name type="common">Zebra mussel</name>
    <name type="synonym">Mytilus polymorpha</name>
    <dbReference type="NCBI Taxonomy" id="45954"/>
    <lineage>
        <taxon>Eukaryota</taxon>
        <taxon>Metazoa</taxon>
        <taxon>Spiralia</taxon>
        <taxon>Lophotrochozoa</taxon>
        <taxon>Mollusca</taxon>
        <taxon>Bivalvia</taxon>
        <taxon>Autobranchia</taxon>
        <taxon>Heteroconchia</taxon>
        <taxon>Euheterodonta</taxon>
        <taxon>Imparidentia</taxon>
        <taxon>Neoheterodontei</taxon>
        <taxon>Myida</taxon>
        <taxon>Dreissenoidea</taxon>
        <taxon>Dreissenidae</taxon>
        <taxon>Dreissena</taxon>
    </lineage>
</organism>
<proteinExistence type="predicted"/>
<dbReference type="Proteomes" id="UP000828390">
    <property type="component" value="Unassembled WGS sequence"/>
</dbReference>
<name>A0A9D4R0F7_DREPO</name>
<protein>
    <submittedName>
        <fullName evidence="1">Uncharacterized protein</fullName>
    </submittedName>
</protein>
<evidence type="ECO:0000313" key="1">
    <source>
        <dbReference type="EMBL" id="KAH3849527.1"/>
    </source>
</evidence>
<accession>A0A9D4R0F7</accession>
<dbReference type="EMBL" id="JAIWYP010000003">
    <property type="protein sequence ID" value="KAH3849527.1"/>
    <property type="molecule type" value="Genomic_DNA"/>
</dbReference>
<gene>
    <name evidence="1" type="ORF">DPMN_091930</name>
</gene>